<evidence type="ECO:0000313" key="2">
    <source>
        <dbReference type="WBParaSite" id="jg23445"/>
    </source>
</evidence>
<dbReference type="WBParaSite" id="jg23445">
    <property type="protein sequence ID" value="jg23445"/>
    <property type="gene ID" value="jg23445"/>
</dbReference>
<proteinExistence type="predicted"/>
<keyword evidence="1" id="KW-1185">Reference proteome</keyword>
<evidence type="ECO:0000313" key="1">
    <source>
        <dbReference type="Proteomes" id="UP000887574"/>
    </source>
</evidence>
<reference evidence="2" key="1">
    <citation type="submission" date="2022-11" db="UniProtKB">
        <authorList>
            <consortium name="WormBaseParasite"/>
        </authorList>
    </citation>
    <scope>IDENTIFICATION</scope>
</reference>
<name>A0A915DUY1_9BILA</name>
<dbReference type="AlphaFoldDB" id="A0A915DUY1"/>
<sequence>MKTCEYEDSAENRILECLSASLYSKELFAGLSPANNAESHSSHRVYASLLSTMTLLKLLTPMLMQNR</sequence>
<organism evidence="1 2">
    <name type="scientific">Ditylenchus dipsaci</name>
    <dbReference type="NCBI Taxonomy" id="166011"/>
    <lineage>
        <taxon>Eukaryota</taxon>
        <taxon>Metazoa</taxon>
        <taxon>Ecdysozoa</taxon>
        <taxon>Nematoda</taxon>
        <taxon>Chromadorea</taxon>
        <taxon>Rhabditida</taxon>
        <taxon>Tylenchina</taxon>
        <taxon>Tylenchomorpha</taxon>
        <taxon>Sphaerularioidea</taxon>
        <taxon>Anguinidae</taxon>
        <taxon>Anguininae</taxon>
        <taxon>Ditylenchus</taxon>
    </lineage>
</organism>
<protein>
    <submittedName>
        <fullName evidence="2">Uncharacterized protein</fullName>
    </submittedName>
</protein>
<accession>A0A915DUY1</accession>
<dbReference type="Proteomes" id="UP000887574">
    <property type="component" value="Unplaced"/>
</dbReference>